<organism evidence="1 2">
    <name type="scientific">Scutellospora calospora</name>
    <dbReference type="NCBI Taxonomy" id="85575"/>
    <lineage>
        <taxon>Eukaryota</taxon>
        <taxon>Fungi</taxon>
        <taxon>Fungi incertae sedis</taxon>
        <taxon>Mucoromycota</taxon>
        <taxon>Glomeromycotina</taxon>
        <taxon>Glomeromycetes</taxon>
        <taxon>Diversisporales</taxon>
        <taxon>Gigasporaceae</taxon>
        <taxon>Scutellospora</taxon>
    </lineage>
</organism>
<accession>A0ACA9NQZ8</accession>
<keyword evidence="2" id="KW-1185">Reference proteome</keyword>
<feature type="non-terminal residue" evidence="1">
    <location>
        <position position="165"/>
    </location>
</feature>
<proteinExistence type="predicted"/>
<evidence type="ECO:0000313" key="1">
    <source>
        <dbReference type="EMBL" id="CAG8672470.1"/>
    </source>
</evidence>
<evidence type="ECO:0000313" key="2">
    <source>
        <dbReference type="Proteomes" id="UP000789860"/>
    </source>
</evidence>
<feature type="non-terminal residue" evidence="1">
    <location>
        <position position="1"/>
    </location>
</feature>
<dbReference type="Proteomes" id="UP000789860">
    <property type="component" value="Unassembled WGS sequence"/>
</dbReference>
<reference evidence="1" key="1">
    <citation type="submission" date="2021-06" db="EMBL/GenBank/DDBJ databases">
        <authorList>
            <person name="Kallberg Y."/>
            <person name="Tangrot J."/>
            <person name="Rosling A."/>
        </authorList>
    </citation>
    <scope>NUCLEOTIDE SEQUENCE</scope>
    <source>
        <strain evidence="1">AU212A</strain>
    </source>
</reference>
<protein>
    <submittedName>
        <fullName evidence="1">1767_t:CDS:1</fullName>
    </submittedName>
</protein>
<gene>
    <name evidence="1" type="ORF">SCALOS_LOCUS9430</name>
</gene>
<sequence>NGAFVYRHIFMDEFEKEFNVKPIHFSIIDPDIEDLLAKHNIRSKLLNYTKNNLASIALMDSDNWSPIIENIKNEVENGTYVDDRRVYVRWVNDFVRWGMFANRNFQANELLGIYTGFITRTLHDFEYAWEFNYIVDVVDDNGEKVRVCIDGKHMGNYMRFANHHD</sequence>
<comment type="caution">
    <text evidence="1">The sequence shown here is derived from an EMBL/GenBank/DDBJ whole genome shotgun (WGS) entry which is preliminary data.</text>
</comment>
<name>A0ACA9NQZ8_9GLOM</name>
<dbReference type="EMBL" id="CAJVPM010029229">
    <property type="protein sequence ID" value="CAG8672470.1"/>
    <property type="molecule type" value="Genomic_DNA"/>
</dbReference>